<dbReference type="InterPro" id="IPR055767">
    <property type="entry name" value="DUF7343"/>
</dbReference>
<evidence type="ECO:0000259" key="2">
    <source>
        <dbReference type="Pfam" id="PF24034"/>
    </source>
</evidence>
<dbReference type="OrthoDB" id="147932at2157"/>
<dbReference type="InterPro" id="IPR036388">
    <property type="entry name" value="WH-like_DNA-bd_sf"/>
</dbReference>
<feature type="domain" description="DUF7343" evidence="2">
    <location>
        <begin position="182"/>
        <end position="240"/>
    </location>
</feature>
<evidence type="ECO:0000313" key="4">
    <source>
        <dbReference type="Proteomes" id="UP000218615"/>
    </source>
</evidence>
<gene>
    <name evidence="3" type="ORF">MNV_50111</name>
</gene>
<dbReference type="SUPFAM" id="SSF49464">
    <property type="entry name" value="Carboxypeptidase regulatory domain-like"/>
    <property type="match status" value="1"/>
</dbReference>
<reference evidence="4" key="1">
    <citation type="submission" date="2017-06" db="EMBL/GenBank/DDBJ databases">
        <authorList>
            <person name="Cremers G."/>
        </authorList>
    </citation>
    <scope>NUCLEOTIDE SEQUENCE [LARGE SCALE GENOMIC DNA]</scope>
</reference>
<sequence length="246" mass="27729">MPRDTKGLLIFFLIAVLVTGAQGATLHGTVYEWQDFEKPLRNAIVEVNSTPVQYTVATAGIYSFNLSPGNYLIKAKYYRNNVLELSTEEEIQVGHEGDFIRDLLLFPPTDTEYEYLGDINFTDNMDVKNEVSPYIYIVIILIVILSAIIIFYRLNKSNSDRTVINETPLPPPAAVTGTGELPSDLQELYSLILKTGGRSTQKELRKKTSYSEARVSLMLDDLENRGFIKKIKKGRSNIIIAEVQKN</sequence>
<dbReference type="AlphaFoldDB" id="A0A284VRG0"/>
<dbReference type="InterPro" id="IPR008969">
    <property type="entry name" value="CarboxyPept-like_regulatory"/>
</dbReference>
<dbReference type="Gene3D" id="2.60.40.1120">
    <property type="entry name" value="Carboxypeptidase-like, regulatory domain"/>
    <property type="match status" value="1"/>
</dbReference>
<dbReference type="RefSeq" id="WP_096206478.1">
    <property type="nucleotide sequence ID" value="NZ_FZMP01000196.1"/>
</dbReference>
<evidence type="ECO:0000313" key="3">
    <source>
        <dbReference type="EMBL" id="SNQ61852.1"/>
    </source>
</evidence>
<accession>A0A284VRG0</accession>
<proteinExistence type="predicted"/>
<dbReference type="EMBL" id="FZMP01000196">
    <property type="protein sequence ID" value="SNQ61852.1"/>
    <property type="molecule type" value="Genomic_DNA"/>
</dbReference>
<protein>
    <submittedName>
        <fullName evidence="3">Uncharacterized membrane-associated protein</fullName>
    </submittedName>
</protein>
<dbReference type="Gene3D" id="1.10.10.10">
    <property type="entry name" value="Winged helix-like DNA-binding domain superfamily/Winged helix DNA-binding domain"/>
    <property type="match status" value="1"/>
</dbReference>
<name>A0A284VRG0_9EURY</name>
<dbReference type="Proteomes" id="UP000218615">
    <property type="component" value="Unassembled WGS sequence"/>
</dbReference>
<keyword evidence="4" id="KW-1185">Reference proteome</keyword>
<keyword evidence="1" id="KW-0472">Membrane</keyword>
<keyword evidence="1" id="KW-0812">Transmembrane</keyword>
<organism evidence="3 4">
    <name type="scientific">Candidatus Methanoperedens nitratireducens</name>
    <dbReference type="NCBI Taxonomy" id="1392998"/>
    <lineage>
        <taxon>Archaea</taxon>
        <taxon>Methanobacteriati</taxon>
        <taxon>Methanobacteriota</taxon>
        <taxon>Stenosarchaea group</taxon>
        <taxon>Methanomicrobia</taxon>
        <taxon>Methanosarcinales</taxon>
        <taxon>ANME-2 cluster</taxon>
        <taxon>Candidatus Methanoperedentaceae</taxon>
        <taxon>Candidatus Methanoperedens</taxon>
    </lineage>
</organism>
<evidence type="ECO:0000256" key="1">
    <source>
        <dbReference type="SAM" id="Phobius"/>
    </source>
</evidence>
<feature type="transmembrane region" description="Helical" evidence="1">
    <location>
        <begin position="134"/>
        <end position="152"/>
    </location>
</feature>
<dbReference type="InterPro" id="IPR036390">
    <property type="entry name" value="WH_DNA-bd_sf"/>
</dbReference>
<dbReference type="Pfam" id="PF24034">
    <property type="entry name" value="DUF7343"/>
    <property type="match status" value="1"/>
</dbReference>
<keyword evidence="1" id="KW-1133">Transmembrane helix</keyword>
<dbReference type="SUPFAM" id="SSF46785">
    <property type="entry name" value="Winged helix' DNA-binding domain"/>
    <property type="match status" value="1"/>
</dbReference>